<keyword evidence="3" id="KW-0560">Oxidoreductase</keyword>
<sequence length="586" mass="64758">MQIPTLVGLLLGSTAQVAAQFSYPNLPVDFLRTSAPVTPLPNGAPWGPRNVMNTNAYDDPPKTGVIRTYDFTIARKNLAPDGFTREFLVINGQFPGPLIEANWGDTIQVTVHNQLSNPEEGTALHWHGILQKTSQWMDGVPAISQCPIPPGSTFTYTFTADLYGSSWYHSHYSAQYAGGIVGPMIIHGPDDNKCDIDLGPVLITDHYHEEYFKLVEMVISKDLDAIRHKSDNNLINGKNNFDCSSTNRTNPCRNNAGISSFKFTPGKTHKLRLINAGAEALQKFSIDGHTMTVISNDFVPLKPYNTKVVTLHVGQRTDVLVHARKHETGSFNMRATIANCSLTLNPNALATVYYGRTRPRNPPTTTPWPEFLDSVLNQCANDDLSLTVPKYPIRPAPVPAFTQDVAVNFGPNATGFLLWSLNGVSFRANYNNPILLLSNLGNNSYPDDPEWNVYNFGSNSSVRFVIVNPKIAAHPIHLHGHNMFVLAAGKGTWDGTITHPNNPLRRDVHILPGFGYLVIQMKSDNPGAWPLHCHIAWHVSSGLYLTVLERPDDIKNLQVPAIMAQTCRDWSAYTGNHIVEQIDSGL</sequence>
<keyword evidence="10" id="KW-1185">Reference proteome</keyword>
<dbReference type="InterPro" id="IPR011706">
    <property type="entry name" value="Cu-oxidase_C"/>
</dbReference>
<evidence type="ECO:0000256" key="1">
    <source>
        <dbReference type="ARBA" id="ARBA00010609"/>
    </source>
</evidence>
<name>A0A9P7YGP4_9HELO</name>
<comment type="similarity">
    <text evidence="1">Belongs to the multicopper oxidase family.</text>
</comment>
<dbReference type="InterPro" id="IPR011707">
    <property type="entry name" value="Cu-oxidase-like_N"/>
</dbReference>
<feature type="domain" description="Plastocyanin-like" evidence="7">
    <location>
        <begin position="442"/>
        <end position="552"/>
    </location>
</feature>
<dbReference type="PROSITE" id="PS00079">
    <property type="entry name" value="MULTICOPPER_OXIDASE1"/>
    <property type="match status" value="1"/>
</dbReference>
<dbReference type="Gene3D" id="2.60.40.420">
    <property type="entry name" value="Cupredoxins - blue copper proteins"/>
    <property type="match status" value="3"/>
</dbReference>
<evidence type="ECO:0000256" key="5">
    <source>
        <dbReference type="SAM" id="SignalP"/>
    </source>
</evidence>
<keyword evidence="4" id="KW-0186">Copper</keyword>
<reference evidence="9" key="1">
    <citation type="journal article" date="2021" name="IMA Fungus">
        <title>Genomic characterization of three marine fungi, including Emericellopsis atlantica sp. nov. with signatures of a generalist lifestyle and marine biomass degradation.</title>
        <authorList>
            <person name="Hagestad O.C."/>
            <person name="Hou L."/>
            <person name="Andersen J.H."/>
            <person name="Hansen E.H."/>
            <person name="Altermark B."/>
            <person name="Li C."/>
            <person name="Kuhnert E."/>
            <person name="Cox R.J."/>
            <person name="Crous P.W."/>
            <person name="Spatafora J.W."/>
            <person name="Lail K."/>
            <person name="Amirebrahimi M."/>
            <person name="Lipzen A."/>
            <person name="Pangilinan J."/>
            <person name="Andreopoulos W."/>
            <person name="Hayes R.D."/>
            <person name="Ng V."/>
            <person name="Grigoriev I.V."/>
            <person name="Jackson S.A."/>
            <person name="Sutton T.D.S."/>
            <person name="Dobson A.D.W."/>
            <person name="Rama T."/>
        </authorList>
    </citation>
    <scope>NUCLEOTIDE SEQUENCE</scope>
    <source>
        <strain evidence="9">TRa018bII</strain>
    </source>
</reference>
<protein>
    <submittedName>
        <fullName evidence="9">Multicopper oxidase-domain-containing protein</fullName>
    </submittedName>
</protein>
<evidence type="ECO:0000313" key="10">
    <source>
        <dbReference type="Proteomes" id="UP000824998"/>
    </source>
</evidence>
<feature type="signal peptide" evidence="5">
    <location>
        <begin position="1"/>
        <end position="19"/>
    </location>
</feature>
<comment type="caution">
    <text evidence="9">The sequence shown here is derived from an EMBL/GenBank/DDBJ whole genome shotgun (WGS) entry which is preliminary data.</text>
</comment>
<dbReference type="FunFam" id="2.60.40.420:FF:000021">
    <property type="entry name" value="Extracellular dihydrogeodin oxidase/laccase"/>
    <property type="match status" value="1"/>
</dbReference>
<evidence type="ECO:0000259" key="8">
    <source>
        <dbReference type="Pfam" id="PF07732"/>
    </source>
</evidence>
<dbReference type="InterPro" id="IPR033138">
    <property type="entry name" value="Cu_oxidase_CS"/>
</dbReference>
<dbReference type="Pfam" id="PF07731">
    <property type="entry name" value="Cu-oxidase_2"/>
    <property type="match status" value="1"/>
</dbReference>
<dbReference type="SUPFAM" id="SSF49503">
    <property type="entry name" value="Cupredoxins"/>
    <property type="match status" value="3"/>
</dbReference>
<keyword evidence="2" id="KW-0479">Metal-binding</keyword>
<organism evidence="9 10">
    <name type="scientific">Amylocarpus encephaloides</name>
    <dbReference type="NCBI Taxonomy" id="45428"/>
    <lineage>
        <taxon>Eukaryota</taxon>
        <taxon>Fungi</taxon>
        <taxon>Dikarya</taxon>
        <taxon>Ascomycota</taxon>
        <taxon>Pezizomycotina</taxon>
        <taxon>Leotiomycetes</taxon>
        <taxon>Helotiales</taxon>
        <taxon>Helotiales incertae sedis</taxon>
        <taxon>Amylocarpus</taxon>
    </lineage>
</organism>
<evidence type="ECO:0000313" key="9">
    <source>
        <dbReference type="EMBL" id="KAG9233290.1"/>
    </source>
</evidence>
<dbReference type="CDD" id="cd13854">
    <property type="entry name" value="CuRO_1_MaLCC_like"/>
    <property type="match status" value="1"/>
</dbReference>
<dbReference type="InterPro" id="IPR002355">
    <property type="entry name" value="Cu_oxidase_Cu_BS"/>
</dbReference>
<dbReference type="OrthoDB" id="2121828at2759"/>
<feature type="domain" description="Plastocyanin-like" evidence="6">
    <location>
        <begin position="200"/>
        <end position="355"/>
    </location>
</feature>
<dbReference type="PANTHER" id="PTHR11709">
    <property type="entry name" value="MULTI-COPPER OXIDASE"/>
    <property type="match status" value="1"/>
</dbReference>
<dbReference type="Proteomes" id="UP000824998">
    <property type="component" value="Unassembled WGS sequence"/>
</dbReference>
<dbReference type="InterPro" id="IPR045087">
    <property type="entry name" value="Cu-oxidase_fam"/>
</dbReference>
<proteinExistence type="inferred from homology"/>
<dbReference type="AlphaFoldDB" id="A0A9P7YGP4"/>
<evidence type="ECO:0000259" key="7">
    <source>
        <dbReference type="Pfam" id="PF07731"/>
    </source>
</evidence>
<dbReference type="Pfam" id="PF07732">
    <property type="entry name" value="Cu-oxidase_3"/>
    <property type="match status" value="1"/>
</dbReference>
<dbReference type="InterPro" id="IPR008972">
    <property type="entry name" value="Cupredoxin"/>
</dbReference>
<evidence type="ECO:0000256" key="4">
    <source>
        <dbReference type="ARBA" id="ARBA00023008"/>
    </source>
</evidence>
<dbReference type="GO" id="GO:0016491">
    <property type="term" value="F:oxidoreductase activity"/>
    <property type="evidence" value="ECO:0007669"/>
    <property type="project" value="UniProtKB-KW"/>
</dbReference>
<feature type="chain" id="PRO_5040212925" evidence="5">
    <location>
        <begin position="20"/>
        <end position="586"/>
    </location>
</feature>
<dbReference type="InterPro" id="IPR001117">
    <property type="entry name" value="Cu-oxidase_2nd"/>
</dbReference>
<dbReference type="EMBL" id="MU251507">
    <property type="protein sequence ID" value="KAG9233290.1"/>
    <property type="molecule type" value="Genomic_DNA"/>
</dbReference>
<dbReference type="PROSITE" id="PS00080">
    <property type="entry name" value="MULTICOPPER_OXIDASE2"/>
    <property type="match status" value="1"/>
</dbReference>
<dbReference type="GO" id="GO:0005507">
    <property type="term" value="F:copper ion binding"/>
    <property type="evidence" value="ECO:0007669"/>
    <property type="project" value="InterPro"/>
</dbReference>
<accession>A0A9P7YGP4</accession>
<evidence type="ECO:0000256" key="2">
    <source>
        <dbReference type="ARBA" id="ARBA00022723"/>
    </source>
</evidence>
<evidence type="ECO:0000256" key="3">
    <source>
        <dbReference type="ARBA" id="ARBA00023002"/>
    </source>
</evidence>
<dbReference type="Pfam" id="PF00394">
    <property type="entry name" value="Cu-oxidase"/>
    <property type="match status" value="1"/>
</dbReference>
<keyword evidence="5" id="KW-0732">Signal</keyword>
<dbReference type="PANTHER" id="PTHR11709:SF145">
    <property type="entry name" value="LCC1"/>
    <property type="match status" value="1"/>
</dbReference>
<evidence type="ECO:0000259" key="6">
    <source>
        <dbReference type="Pfam" id="PF00394"/>
    </source>
</evidence>
<dbReference type="CDD" id="cd13901">
    <property type="entry name" value="CuRO_3_MaLCC_like"/>
    <property type="match status" value="1"/>
</dbReference>
<gene>
    <name evidence="9" type="ORF">BJ875DRAFT_512606</name>
</gene>
<feature type="domain" description="Plastocyanin-like" evidence="8">
    <location>
        <begin position="73"/>
        <end position="189"/>
    </location>
</feature>